<comment type="caution">
    <text evidence="3">The sequence shown here is derived from an EMBL/GenBank/DDBJ whole genome shotgun (WGS) entry which is preliminary data.</text>
</comment>
<gene>
    <name evidence="3" type="ORF">Daus18300_008068</name>
</gene>
<feature type="compositionally biased region" description="Basic and acidic residues" evidence="2">
    <location>
        <begin position="1"/>
        <end position="11"/>
    </location>
</feature>
<evidence type="ECO:0000256" key="2">
    <source>
        <dbReference type="SAM" id="MobiDB-lite"/>
    </source>
</evidence>
<feature type="coiled-coil region" evidence="1">
    <location>
        <begin position="52"/>
        <end position="93"/>
    </location>
</feature>
<name>A0ABR3WJT4_9PEZI</name>
<dbReference type="Proteomes" id="UP001583177">
    <property type="component" value="Unassembled WGS sequence"/>
</dbReference>
<sequence length="676" mass="74395">MADHDGDHESPQEWGQVPDVDNTKEHHGENIQQANDSHAANCTQNAGVSVPLEQAEMDAKKLAMRINAKENRIASLEASLRTTKDEIAVLSMKVIVSQGLLDAAEIRRAATAAEASKAKAAVQALLDAAPQYDADIAAAKANTSRLLDKFRPKFAQWVEEFHRDACNSLIYPIPGNPFDGNEDDEDIDIESEAGSQQLSTPAKTDDAVLESSGMIQRLNNPMYLTDRNFSRGTLCLMMNRDYTKVVDVAEQALSGISLANRADDLVTSGKANNHLAARDLVALEVVKEGKNIPSVRSHVGLTDVKMMEKILAKASTGRILKEVVKAYGDGVLAVLPIAEFLKFTRTQQMDNVPTDKLSALVDLVNPRLHAQLAKFLHGIVALLDKYLDYSSSKICLKAYGADVGKMFEADIGAFRQQLNLPTTSASPLSEFIDIEPAALWELLASTSGFDINTDQALGWKDFAKSGFVIRDPRVVLGEAFGRHYVFNEDGVVFNDTGFGIDTMRFAIQLFTTNDSSIHQSATLFTDGREGKVVDVEAAMSGENEGRSLLCFVLTKKGWVFVLVQKDGNGEQQLMEAYVIAHVEQDTHPDEQPGAMAVAALSLENVELVPVHVPQPQEHASGIHAFCHWLAFQHCGYYWIGNLDDSCVREIRHMLLRRITATFVDTVNHEETEKWME</sequence>
<keyword evidence="4" id="KW-1185">Reference proteome</keyword>
<keyword evidence="1" id="KW-0175">Coiled coil</keyword>
<proteinExistence type="predicted"/>
<reference evidence="3 4" key="1">
    <citation type="journal article" date="2024" name="IMA Fungus">
        <title>IMA Genome - F19 : A genome assembly and annotation guide to empower mycologists, including annotated draft genome sequences of Ceratocystis pirilliformis, Diaporthe australafricana, Fusarium ophioides, Paecilomyces lecythidis, and Sporothrix stenoceras.</title>
        <authorList>
            <person name="Aylward J."/>
            <person name="Wilson A.M."/>
            <person name="Visagie C.M."/>
            <person name="Spraker J."/>
            <person name="Barnes I."/>
            <person name="Buitendag C."/>
            <person name="Ceriani C."/>
            <person name="Del Mar Angel L."/>
            <person name="du Plessis D."/>
            <person name="Fuchs T."/>
            <person name="Gasser K."/>
            <person name="Kramer D."/>
            <person name="Li W."/>
            <person name="Munsamy K."/>
            <person name="Piso A."/>
            <person name="Price J.L."/>
            <person name="Sonnekus B."/>
            <person name="Thomas C."/>
            <person name="van der Nest A."/>
            <person name="van Dijk A."/>
            <person name="van Heerden A."/>
            <person name="van Vuuren N."/>
            <person name="Yilmaz N."/>
            <person name="Duong T.A."/>
            <person name="van der Merwe N.A."/>
            <person name="Wingfield M.J."/>
            <person name="Wingfield B.D."/>
        </authorList>
    </citation>
    <scope>NUCLEOTIDE SEQUENCE [LARGE SCALE GENOMIC DNA]</scope>
    <source>
        <strain evidence="3 4">CMW 18300</strain>
    </source>
</reference>
<protein>
    <submittedName>
        <fullName evidence="3">Uncharacterized protein</fullName>
    </submittedName>
</protein>
<dbReference type="EMBL" id="JAWRVE010000073">
    <property type="protein sequence ID" value="KAL1863919.1"/>
    <property type="molecule type" value="Genomic_DNA"/>
</dbReference>
<evidence type="ECO:0000313" key="4">
    <source>
        <dbReference type="Proteomes" id="UP001583177"/>
    </source>
</evidence>
<evidence type="ECO:0000256" key="1">
    <source>
        <dbReference type="SAM" id="Coils"/>
    </source>
</evidence>
<feature type="region of interest" description="Disordered" evidence="2">
    <location>
        <begin position="1"/>
        <end position="24"/>
    </location>
</feature>
<accession>A0ABR3WJT4</accession>
<evidence type="ECO:0000313" key="3">
    <source>
        <dbReference type="EMBL" id="KAL1863919.1"/>
    </source>
</evidence>
<organism evidence="3 4">
    <name type="scientific">Diaporthe australafricana</name>
    <dbReference type="NCBI Taxonomy" id="127596"/>
    <lineage>
        <taxon>Eukaryota</taxon>
        <taxon>Fungi</taxon>
        <taxon>Dikarya</taxon>
        <taxon>Ascomycota</taxon>
        <taxon>Pezizomycotina</taxon>
        <taxon>Sordariomycetes</taxon>
        <taxon>Sordariomycetidae</taxon>
        <taxon>Diaporthales</taxon>
        <taxon>Diaporthaceae</taxon>
        <taxon>Diaporthe</taxon>
    </lineage>
</organism>